<feature type="compositionally biased region" description="Acidic residues" evidence="3">
    <location>
        <begin position="543"/>
        <end position="556"/>
    </location>
</feature>
<evidence type="ECO:0000259" key="4">
    <source>
        <dbReference type="Pfam" id="PF01967"/>
    </source>
</evidence>
<evidence type="ECO:0000313" key="5">
    <source>
        <dbReference type="EMBL" id="CCC95762.1"/>
    </source>
</evidence>
<sequence length="758" mass="83423">MLRLALSLLVKKKLPPPLKRGRVAASVQRKSKSVSKGRPPSPAKSTTARRPGRPPSVQRQAVKAPGSRAGATRNSKMATRAESAPVTENVEQPPVVSASLTVASPVSSLVVGKKSQYSLATAVSTVVVPPSANAVLEAMKQTLSPAVRAPSEALVDLSAGGSGADQGGEAVSQMEEFYTPKRVPLFATAMIAGTNAVKQSSQLIPFCHPARIQKCSFTFRRRVIGGLARSSSLPHRVVLRKRASQPSAPTPPYRGRSESSVIYCFCTVATEETRSGVETEALAGATVAAVTLYDMLRGLPSAQEDGLSVGEAFVLTKRGHQGDFTKLLVSELPTEDPADVRRAALTAGEASQAAGTTEESRVDDADDCEDLNSLENMESDTEKGATQAQTSRSHGEGYQTEVTRGETYANDNPRRERQRSHTAEENDVDTEKTEDPVEEWEEKEDAASPAEAGGGAWWKSTGRERRLQHSHPHGRPEGNHDNPDRKLHEAKPPLHKETAGRPIMKNRIPEQAQAKPKIVHVGKRPVKIVVKSSDASSSRNQEAVEEDYFDLEDEADAGQAGEEERRRFDDEGSFSNIDKRYGDRYKGGAVHGNMERDDDGRSNRNVLRYNRDAELDRSHIPQRDRLRNIKESEFHESDELDDINYDDVFVEEDIPPDSRQRIKKDRVAAPGLSRRGHAKTGYDHHDDDNDTVATAKGDSWDSEVNAWEDDYDWEDRKAYEGEKDQRASKKRPQPLAPQPKKPVAKLKKNISARRRLDR</sequence>
<protein>
    <submittedName>
        <fullName evidence="5">Uncharacterized protein TCIL3000_11_12580</fullName>
    </submittedName>
</protein>
<feature type="compositionally biased region" description="Basic and acidic residues" evidence="3">
    <location>
        <begin position="474"/>
        <end position="499"/>
    </location>
</feature>
<comment type="pathway">
    <text evidence="1">Cofactor biosynthesis; molybdopterin biosynthesis.</text>
</comment>
<dbReference type="InterPro" id="IPR002820">
    <property type="entry name" value="Mopterin_CF_biosynth-C_dom"/>
</dbReference>
<dbReference type="InterPro" id="IPR036522">
    <property type="entry name" value="MoaC_sf"/>
</dbReference>
<dbReference type="UniPathway" id="UPA00344"/>
<keyword evidence="2" id="KW-0501">Molybdenum cofactor biosynthesis</keyword>
<evidence type="ECO:0000256" key="3">
    <source>
        <dbReference type="SAM" id="MobiDB-lite"/>
    </source>
</evidence>
<reference evidence="5" key="1">
    <citation type="journal article" date="2012" name="Proc. Natl. Acad. Sci. U.S.A.">
        <title>Antigenic diversity is generated by distinct evolutionary mechanisms in African trypanosome species.</title>
        <authorList>
            <person name="Jackson A.P."/>
            <person name="Berry A."/>
            <person name="Aslett M."/>
            <person name="Allison H.C."/>
            <person name="Burton P."/>
            <person name="Vavrova-Anderson J."/>
            <person name="Brown R."/>
            <person name="Browne H."/>
            <person name="Corton N."/>
            <person name="Hauser H."/>
            <person name="Gamble J."/>
            <person name="Gilderthorp R."/>
            <person name="Marcello L."/>
            <person name="McQuillan J."/>
            <person name="Otto T.D."/>
            <person name="Quail M.A."/>
            <person name="Sanders M.J."/>
            <person name="van Tonder A."/>
            <person name="Ginger M.L."/>
            <person name="Field M.C."/>
            <person name="Barry J.D."/>
            <person name="Hertz-Fowler C."/>
            <person name="Berriman M."/>
        </authorList>
    </citation>
    <scope>NUCLEOTIDE SEQUENCE</scope>
    <source>
        <strain evidence="5">IL3000</strain>
    </source>
</reference>
<dbReference type="EMBL" id="HE575324">
    <property type="protein sequence ID" value="CCC95762.1"/>
    <property type="molecule type" value="Genomic_DNA"/>
</dbReference>
<feature type="compositionally biased region" description="Basic and acidic residues" evidence="3">
    <location>
        <begin position="593"/>
        <end position="602"/>
    </location>
</feature>
<name>G0V290_TRYCI</name>
<feature type="region of interest" description="Disordered" evidence="3">
    <location>
        <begin position="12"/>
        <end position="90"/>
    </location>
</feature>
<dbReference type="SUPFAM" id="SSF55040">
    <property type="entry name" value="Molybdenum cofactor biosynthesis protein C, MoaC"/>
    <property type="match status" value="1"/>
</dbReference>
<dbReference type="Pfam" id="PF01967">
    <property type="entry name" value="MoaC"/>
    <property type="match status" value="1"/>
</dbReference>
<evidence type="ECO:0000256" key="2">
    <source>
        <dbReference type="ARBA" id="ARBA00023150"/>
    </source>
</evidence>
<feature type="compositionally biased region" description="Basic and acidic residues" evidence="3">
    <location>
        <begin position="412"/>
        <end position="435"/>
    </location>
</feature>
<evidence type="ECO:0000256" key="1">
    <source>
        <dbReference type="ARBA" id="ARBA00005046"/>
    </source>
</evidence>
<feature type="compositionally biased region" description="Acidic residues" evidence="3">
    <location>
        <begin position="638"/>
        <end position="655"/>
    </location>
</feature>
<dbReference type="GO" id="GO:0006777">
    <property type="term" value="P:Mo-molybdopterin cofactor biosynthetic process"/>
    <property type="evidence" value="ECO:0007669"/>
    <property type="project" value="UniProtKB-KW"/>
</dbReference>
<feature type="domain" description="Molybdopterin cofactor biosynthesis C (MoaC)" evidence="4">
    <location>
        <begin position="182"/>
        <end position="318"/>
    </location>
</feature>
<feature type="compositionally biased region" description="Basic and acidic residues" evidence="3">
    <location>
        <begin position="609"/>
        <end position="637"/>
    </location>
</feature>
<dbReference type="VEuPathDB" id="TriTrypDB:TcIL3000.11.12580"/>
<feature type="compositionally biased region" description="Basic residues" evidence="3">
    <location>
        <begin position="742"/>
        <end position="758"/>
    </location>
</feature>
<feature type="region of interest" description="Disordered" evidence="3">
    <location>
        <begin position="375"/>
        <end position="519"/>
    </location>
</feature>
<feature type="region of interest" description="Disordered" evidence="3">
    <location>
        <begin position="531"/>
        <end position="758"/>
    </location>
</feature>
<dbReference type="AlphaFoldDB" id="G0V290"/>
<feature type="compositionally biased region" description="Basic and acidic residues" evidence="3">
    <location>
        <begin position="577"/>
        <end position="586"/>
    </location>
</feature>
<accession>G0V290</accession>
<feature type="compositionally biased region" description="Basic and acidic residues" evidence="3">
    <location>
        <begin position="714"/>
        <end position="727"/>
    </location>
</feature>
<feature type="region of interest" description="Disordered" evidence="3">
    <location>
        <begin position="347"/>
        <end position="366"/>
    </location>
</feature>
<proteinExistence type="predicted"/>
<feature type="compositionally biased region" description="Basic residues" evidence="3">
    <location>
        <begin position="12"/>
        <end position="22"/>
    </location>
</feature>
<gene>
    <name evidence="5" type="ORF">TCIL3000_11_12580</name>
</gene>
<organism evidence="5">
    <name type="scientific">Trypanosoma congolense (strain IL3000)</name>
    <dbReference type="NCBI Taxonomy" id="1068625"/>
    <lineage>
        <taxon>Eukaryota</taxon>
        <taxon>Discoba</taxon>
        <taxon>Euglenozoa</taxon>
        <taxon>Kinetoplastea</taxon>
        <taxon>Metakinetoplastina</taxon>
        <taxon>Trypanosomatida</taxon>
        <taxon>Trypanosomatidae</taxon>
        <taxon>Trypanosoma</taxon>
        <taxon>Nannomonas</taxon>
    </lineage>
</organism>
<dbReference type="Gene3D" id="3.30.70.640">
    <property type="entry name" value="Molybdopterin cofactor biosynthesis C (MoaC) domain"/>
    <property type="match status" value="1"/>
</dbReference>